<reference evidence="2" key="1">
    <citation type="submission" date="2025-08" db="UniProtKB">
        <authorList>
            <consortium name="Ensembl"/>
        </authorList>
    </citation>
    <scope>IDENTIFICATION</scope>
</reference>
<dbReference type="Proteomes" id="UP000472260">
    <property type="component" value="Unassembled WGS sequence"/>
</dbReference>
<dbReference type="Pfam" id="PF00400">
    <property type="entry name" value="WD40"/>
    <property type="match status" value="3"/>
</dbReference>
<dbReference type="PROSITE" id="PS50082">
    <property type="entry name" value="WD_REPEATS_2"/>
    <property type="match status" value="2"/>
</dbReference>
<keyword evidence="3" id="KW-1185">Reference proteome</keyword>
<dbReference type="PANTHER" id="PTHR19879">
    <property type="entry name" value="TRANSCRIPTION INITIATION FACTOR TFIID"/>
    <property type="match status" value="1"/>
</dbReference>
<evidence type="ECO:0000256" key="1">
    <source>
        <dbReference type="PROSITE-ProRule" id="PRU00221"/>
    </source>
</evidence>
<organism evidence="2 3">
    <name type="scientific">Sinocyclocheilus anshuiensis</name>
    <dbReference type="NCBI Taxonomy" id="1608454"/>
    <lineage>
        <taxon>Eukaryota</taxon>
        <taxon>Metazoa</taxon>
        <taxon>Chordata</taxon>
        <taxon>Craniata</taxon>
        <taxon>Vertebrata</taxon>
        <taxon>Euteleostomi</taxon>
        <taxon>Actinopterygii</taxon>
        <taxon>Neopterygii</taxon>
        <taxon>Teleostei</taxon>
        <taxon>Ostariophysi</taxon>
        <taxon>Cypriniformes</taxon>
        <taxon>Cyprinidae</taxon>
        <taxon>Cyprininae</taxon>
        <taxon>Sinocyclocheilus</taxon>
    </lineage>
</organism>
<protein>
    <submittedName>
        <fullName evidence="2">Uncharacterized protein</fullName>
    </submittedName>
</protein>
<dbReference type="SUPFAM" id="SSF50978">
    <property type="entry name" value="WD40 repeat-like"/>
    <property type="match status" value="1"/>
</dbReference>
<sequence length="196" mass="22017">MWGHPSEDFSVSNIRYFSRHKGEVNCCAFSRDCQILLTCCDDGRLYLWKANNAQHLATVRGHSGPVKSCVFSWDGQLFASTSNDRSVRIWSRSSTECTHILTTSILISPVEDCHHALCPVMFVWCLMSQSSEMLEDLRGHTAAVQCVVPRSSWDRTVRVCKLHEEKEPVTLQGHQADVACVCFSVSGTLVKMSFDV</sequence>
<dbReference type="InterPro" id="IPR036322">
    <property type="entry name" value="WD40_repeat_dom_sf"/>
</dbReference>
<dbReference type="Ensembl" id="ENSSANT00000075414.1">
    <property type="protein sequence ID" value="ENSSANP00000070936.1"/>
    <property type="gene ID" value="ENSSANG00000035415.1"/>
</dbReference>
<evidence type="ECO:0000313" key="2">
    <source>
        <dbReference type="Ensembl" id="ENSSANP00000070936.1"/>
    </source>
</evidence>
<dbReference type="PANTHER" id="PTHR19879:SF9">
    <property type="entry name" value="TRANSCRIPTION INITIATION FACTOR TFIID SUBUNIT 5"/>
    <property type="match status" value="1"/>
</dbReference>
<dbReference type="SMART" id="SM00320">
    <property type="entry name" value="WD40"/>
    <property type="match status" value="2"/>
</dbReference>
<feature type="repeat" description="WD" evidence="1">
    <location>
        <begin position="17"/>
        <end position="58"/>
    </location>
</feature>
<name>A0A671QLD2_9TELE</name>
<dbReference type="InterPro" id="IPR015943">
    <property type="entry name" value="WD40/YVTN_repeat-like_dom_sf"/>
</dbReference>
<accession>A0A671QLD2</accession>
<dbReference type="InterPro" id="IPR001680">
    <property type="entry name" value="WD40_rpt"/>
</dbReference>
<dbReference type="AlphaFoldDB" id="A0A671QLD2"/>
<evidence type="ECO:0000313" key="3">
    <source>
        <dbReference type="Proteomes" id="UP000472260"/>
    </source>
</evidence>
<dbReference type="PROSITE" id="PS50294">
    <property type="entry name" value="WD_REPEATS_REGION"/>
    <property type="match status" value="2"/>
</dbReference>
<dbReference type="Gene3D" id="2.130.10.10">
    <property type="entry name" value="YVTN repeat-like/Quinoprotein amine dehydrogenase"/>
    <property type="match status" value="2"/>
</dbReference>
<reference evidence="2" key="2">
    <citation type="submission" date="2025-09" db="UniProtKB">
        <authorList>
            <consortium name="Ensembl"/>
        </authorList>
    </citation>
    <scope>IDENTIFICATION</scope>
</reference>
<feature type="repeat" description="WD" evidence="1">
    <location>
        <begin position="59"/>
        <end position="100"/>
    </location>
</feature>
<keyword evidence="1" id="KW-0853">WD repeat</keyword>
<proteinExistence type="predicted"/>